<dbReference type="Proteomes" id="UP000620327">
    <property type="component" value="Unassembled WGS sequence"/>
</dbReference>
<evidence type="ECO:0000313" key="2">
    <source>
        <dbReference type="EMBL" id="MBC5769405.1"/>
    </source>
</evidence>
<name>A0A923MG27_9FIRM</name>
<accession>A0A923MG27</accession>
<organism evidence="2 3">
    <name type="scientific">Dysosmobacter segnis</name>
    <dbReference type="NCBI Taxonomy" id="2763042"/>
    <lineage>
        <taxon>Bacteria</taxon>
        <taxon>Bacillati</taxon>
        <taxon>Bacillota</taxon>
        <taxon>Clostridia</taxon>
        <taxon>Eubacteriales</taxon>
        <taxon>Oscillospiraceae</taxon>
        <taxon>Dysosmobacter</taxon>
    </lineage>
</organism>
<dbReference type="RefSeq" id="WP_187013764.1">
    <property type="nucleotide sequence ID" value="NZ_JACOQI010000002.1"/>
</dbReference>
<sequence length="399" mass="43912">MSERAFAPIYEISSENKIAGRRPIKVVLHEIFPDNTRWQENGISWKEEYVQANLHSVVGMSIVAEFLTEDRDVPYNHGMTDVREEDKLPLFEDATMVGHFDKAYVDDVEIGGVTKRCLVAEGTLDEMRYPKFVAWLRENMADSVVKGSVEIVGKPEHDGYIIYSGGWKEEGRVPQYYDYSGYAILSVKPADEAAIVMELNNKKVDKEDGTMDEKTKNELMAAVTGAVSEVNSKWEEYWAKVDTLLAEISQLKADIAQKEADIKQLQADYDKEAAAKEAAEAGLTEANAAKEAAEASLVEANAKITEMQNAAAVAELNAALAPYTEEQRAVAKEDIDAFNSNPGSVEINSIVGKICTAMVQAARESKIAETNAASQIDVFGMTDDAGKKENTDPADVDVF</sequence>
<dbReference type="EMBL" id="JACOQI010000002">
    <property type="protein sequence ID" value="MBC5769405.1"/>
    <property type="molecule type" value="Genomic_DNA"/>
</dbReference>
<proteinExistence type="predicted"/>
<evidence type="ECO:0008006" key="4">
    <source>
        <dbReference type="Google" id="ProtNLM"/>
    </source>
</evidence>
<keyword evidence="1" id="KW-0175">Coiled coil</keyword>
<comment type="caution">
    <text evidence="2">The sequence shown here is derived from an EMBL/GenBank/DDBJ whole genome shotgun (WGS) entry which is preliminary data.</text>
</comment>
<protein>
    <recommendedName>
        <fullName evidence="4">DUF2213 domain-containing protein</fullName>
    </recommendedName>
</protein>
<feature type="coiled-coil region" evidence="1">
    <location>
        <begin position="241"/>
        <end position="317"/>
    </location>
</feature>
<reference evidence="2" key="1">
    <citation type="submission" date="2020-08" db="EMBL/GenBank/DDBJ databases">
        <title>Genome public.</title>
        <authorList>
            <person name="Liu C."/>
            <person name="Sun Q."/>
        </authorList>
    </citation>
    <scope>NUCLEOTIDE SEQUENCE</scope>
    <source>
        <strain evidence="2">BX15</strain>
    </source>
</reference>
<dbReference type="AlphaFoldDB" id="A0A923MG27"/>
<gene>
    <name evidence="2" type="ORF">H8Z83_03465</name>
</gene>
<evidence type="ECO:0000313" key="3">
    <source>
        <dbReference type="Proteomes" id="UP000620327"/>
    </source>
</evidence>
<keyword evidence="3" id="KW-1185">Reference proteome</keyword>
<evidence type="ECO:0000256" key="1">
    <source>
        <dbReference type="SAM" id="Coils"/>
    </source>
</evidence>